<dbReference type="OrthoDB" id="1447653at2"/>
<dbReference type="Pfam" id="PF18962">
    <property type="entry name" value="Por_Secre_tail"/>
    <property type="match status" value="1"/>
</dbReference>
<dbReference type="RefSeq" id="WP_099149747.1">
    <property type="nucleotide sequence ID" value="NZ_PDUD01000015.1"/>
</dbReference>
<evidence type="ECO:0000313" key="4">
    <source>
        <dbReference type="Proteomes" id="UP000223913"/>
    </source>
</evidence>
<reference evidence="3 4" key="1">
    <citation type="submission" date="2017-10" db="EMBL/GenBank/DDBJ databases">
        <title>The draft genome sequence of Lewinella nigricans NBRC 102662.</title>
        <authorList>
            <person name="Wang K."/>
        </authorList>
    </citation>
    <scope>NUCLEOTIDE SEQUENCE [LARGE SCALE GENOMIC DNA]</scope>
    <source>
        <strain evidence="3 4">NBRC 102662</strain>
    </source>
</reference>
<dbReference type="NCBIfam" id="TIGR04183">
    <property type="entry name" value="Por_Secre_tail"/>
    <property type="match status" value="1"/>
</dbReference>
<dbReference type="InterPro" id="IPR026444">
    <property type="entry name" value="Secre_tail"/>
</dbReference>
<evidence type="ECO:0000256" key="1">
    <source>
        <dbReference type="SAM" id="SignalP"/>
    </source>
</evidence>
<dbReference type="Proteomes" id="UP000223913">
    <property type="component" value="Unassembled WGS sequence"/>
</dbReference>
<protein>
    <recommendedName>
        <fullName evidence="2">Secretion system C-terminal sorting domain-containing protein</fullName>
    </recommendedName>
</protein>
<keyword evidence="1" id="KW-0732">Signal</keyword>
<evidence type="ECO:0000313" key="3">
    <source>
        <dbReference type="EMBL" id="PHN06873.1"/>
    </source>
</evidence>
<accession>A0A2D0NGJ1</accession>
<dbReference type="EMBL" id="PDUD01000015">
    <property type="protein sequence ID" value="PHN06873.1"/>
    <property type="molecule type" value="Genomic_DNA"/>
</dbReference>
<feature type="chain" id="PRO_5012971584" description="Secretion system C-terminal sorting domain-containing protein" evidence="1">
    <location>
        <begin position="24"/>
        <end position="328"/>
    </location>
</feature>
<name>A0A2D0NGJ1_FLAN2</name>
<gene>
    <name evidence="3" type="ORF">CRP01_09290</name>
</gene>
<comment type="caution">
    <text evidence="3">The sequence shown here is derived from an EMBL/GenBank/DDBJ whole genome shotgun (WGS) entry which is preliminary data.</text>
</comment>
<evidence type="ECO:0000259" key="2">
    <source>
        <dbReference type="Pfam" id="PF18962"/>
    </source>
</evidence>
<dbReference type="AlphaFoldDB" id="A0A2D0NGJ1"/>
<feature type="domain" description="Secretion system C-terminal sorting" evidence="2">
    <location>
        <begin position="249"/>
        <end position="322"/>
    </location>
</feature>
<feature type="signal peptide" evidence="1">
    <location>
        <begin position="1"/>
        <end position="23"/>
    </location>
</feature>
<organism evidence="3 4">
    <name type="scientific">Flavilitoribacter nigricans (strain ATCC 23147 / DSM 23189 / NBRC 102662 / NCIMB 1420 / SS-2)</name>
    <name type="common">Lewinella nigricans</name>
    <dbReference type="NCBI Taxonomy" id="1122177"/>
    <lineage>
        <taxon>Bacteria</taxon>
        <taxon>Pseudomonadati</taxon>
        <taxon>Bacteroidota</taxon>
        <taxon>Saprospiria</taxon>
        <taxon>Saprospirales</taxon>
        <taxon>Lewinellaceae</taxon>
        <taxon>Flavilitoribacter</taxon>
    </lineage>
</organism>
<keyword evidence="4" id="KW-1185">Reference proteome</keyword>
<proteinExistence type="predicted"/>
<sequence length="328" mass="37229">MKRFIYTCSILFALFISVFQVQAQNQWDVRLILNRLDCQNRQAWYTLEIKSSSEQNWALGDQNYRLFFDADLMTVNGVRSLLPETAYSPASIDENLKFYGQGQEEYSPLDNIDDHLGFLDFSIVQTKKSNPNVSATVERDRYLPVAELSMTVDPAHLSSMELKNALSMKFSRKETAGKFTAQYVVITEHDAPNHTVATASGEFVDLTFESGADARLAMICNQVVRNDLTPGIAINKNEIKELLNVRLDIYPNPAAGPVRYDTPGLELGPHEVLIYDQFNRLIASWKMGALNQEENTVDLEDLPSGVYLFMVRTEDIQLQKQLVKIVRD</sequence>